<dbReference type="SUPFAM" id="SSF46689">
    <property type="entry name" value="Homeodomain-like"/>
    <property type="match status" value="1"/>
</dbReference>
<dbReference type="PANTHER" id="PTHR30055">
    <property type="entry name" value="HTH-TYPE TRANSCRIPTIONAL REGULATOR RUTR"/>
    <property type="match status" value="1"/>
</dbReference>
<dbReference type="AlphaFoldDB" id="A0A9X2E416"/>
<dbReference type="InterPro" id="IPR050109">
    <property type="entry name" value="HTH-type_TetR-like_transc_reg"/>
</dbReference>
<dbReference type="Proteomes" id="UP001139157">
    <property type="component" value="Unassembled WGS sequence"/>
</dbReference>
<name>A0A9X2E416_9NOCA</name>
<evidence type="ECO:0000313" key="8">
    <source>
        <dbReference type="Proteomes" id="UP001139157"/>
    </source>
</evidence>
<dbReference type="GO" id="GO:0003700">
    <property type="term" value="F:DNA-binding transcription factor activity"/>
    <property type="evidence" value="ECO:0007669"/>
    <property type="project" value="TreeGrafter"/>
</dbReference>
<feature type="region of interest" description="Disordered" evidence="5">
    <location>
        <begin position="1"/>
        <end position="24"/>
    </location>
</feature>
<keyword evidence="3" id="KW-0804">Transcription</keyword>
<dbReference type="RefSeq" id="WP_251909650.1">
    <property type="nucleotide sequence ID" value="NZ_JAMRXG010000002.1"/>
</dbReference>
<dbReference type="PROSITE" id="PS01081">
    <property type="entry name" value="HTH_TETR_1"/>
    <property type="match status" value="1"/>
</dbReference>
<dbReference type="Pfam" id="PF02909">
    <property type="entry name" value="TetR_C_1"/>
    <property type="match status" value="1"/>
</dbReference>
<evidence type="ECO:0000256" key="4">
    <source>
        <dbReference type="PROSITE-ProRule" id="PRU00335"/>
    </source>
</evidence>
<dbReference type="Pfam" id="PF00440">
    <property type="entry name" value="TetR_N"/>
    <property type="match status" value="1"/>
</dbReference>
<dbReference type="GO" id="GO:0000976">
    <property type="term" value="F:transcription cis-regulatory region binding"/>
    <property type="evidence" value="ECO:0007669"/>
    <property type="project" value="TreeGrafter"/>
</dbReference>
<gene>
    <name evidence="7" type="ORF">NDR86_04245</name>
</gene>
<keyword evidence="2 4" id="KW-0238">DNA-binding</keyword>
<dbReference type="Gene3D" id="1.10.357.10">
    <property type="entry name" value="Tetracycline Repressor, domain 2"/>
    <property type="match status" value="1"/>
</dbReference>
<keyword evidence="8" id="KW-1185">Reference proteome</keyword>
<dbReference type="EMBL" id="JAMRXG010000002">
    <property type="protein sequence ID" value="MCM6772683.1"/>
    <property type="molecule type" value="Genomic_DNA"/>
</dbReference>
<dbReference type="GO" id="GO:0045892">
    <property type="term" value="P:negative regulation of DNA-templated transcription"/>
    <property type="evidence" value="ECO:0007669"/>
    <property type="project" value="InterPro"/>
</dbReference>
<comment type="caution">
    <text evidence="7">The sequence shown here is derived from an EMBL/GenBank/DDBJ whole genome shotgun (WGS) entry which is preliminary data.</text>
</comment>
<dbReference type="InterPro" id="IPR004111">
    <property type="entry name" value="Repressor_TetR_C"/>
</dbReference>
<organism evidence="7 8">
    <name type="scientific">Nocardia pulmonis</name>
    <dbReference type="NCBI Taxonomy" id="2951408"/>
    <lineage>
        <taxon>Bacteria</taxon>
        <taxon>Bacillati</taxon>
        <taxon>Actinomycetota</taxon>
        <taxon>Actinomycetes</taxon>
        <taxon>Mycobacteriales</taxon>
        <taxon>Nocardiaceae</taxon>
        <taxon>Nocardia</taxon>
    </lineage>
</organism>
<reference evidence="7" key="1">
    <citation type="submission" date="2022-06" db="EMBL/GenBank/DDBJ databases">
        <title>Novel species in genus nocardia.</title>
        <authorList>
            <person name="Li F."/>
        </authorList>
    </citation>
    <scope>NUCLEOTIDE SEQUENCE</scope>
    <source>
        <strain evidence="7">CDC141</strain>
    </source>
</reference>
<feature type="DNA-binding region" description="H-T-H motif" evidence="4">
    <location>
        <begin position="47"/>
        <end position="66"/>
    </location>
</feature>
<evidence type="ECO:0000256" key="3">
    <source>
        <dbReference type="ARBA" id="ARBA00023163"/>
    </source>
</evidence>
<dbReference type="SUPFAM" id="SSF48498">
    <property type="entry name" value="Tetracyclin repressor-like, C-terminal domain"/>
    <property type="match status" value="1"/>
</dbReference>
<evidence type="ECO:0000256" key="1">
    <source>
        <dbReference type="ARBA" id="ARBA00023015"/>
    </source>
</evidence>
<evidence type="ECO:0000259" key="6">
    <source>
        <dbReference type="PROSITE" id="PS50977"/>
    </source>
</evidence>
<feature type="domain" description="HTH tetR-type" evidence="6">
    <location>
        <begin position="24"/>
        <end position="84"/>
    </location>
</feature>
<dbReference type="PANTHER" id="PTHR30055:SF151">
    <property type="entry name" value="TRANSCRIPTIONAL REGULATORY PROTEIN"/>
    <property type="match status" value="1"/>
</dbReference>
<sequence>MAAKTQEIASVWTRPQRPRRDTPNLSREHIVAEAIALLDEEGMTALSMRKLGARLGAGATSLYTHVANKDELIELVADQIFGELTTPDPEHPDGWRAAMLALARDLRATILRHPWLAAILGEVGLLYLGPNMMRLNEAALTVLEESGFDTDTADHALTVLFSFVLGVAVVEAATQVAVRRSGLSEQEWITKLWPAAEAASRDYPRIHKLYTRQSPTDVVSSADQLFVHRVGLILDGLAPKDQG</sequence>
<accession>A0A9X2E416</accession>
<protein>
    <submittedName>
        <fullName evidence="7">TetR/AcrR family transcriptional regulator</fullName>
    </submittedName>
</protein>
<proteinExistence type="predicted"/>
<evidence type="ECO:0000256" key="5">
    <source>
        <dbReference type="SAM" id="MobiDB-lite"/>
    </source>
</evidence>
<dbReference type="InterPro" id="IPR001647">
    <property type="entry name" value="HTH_TetR"/>
</dbReference>
<dbReference type="InterPro" id="IPR023772">
    <property type="entry name" value="DNA-bd_HTH_TetR-type_CS"/>
</dbReference>
<dbReference type="InterPro" id="IPR009057">
    <property type="entry name" value="Homeodomain-like_sf"/>
</dbReference>
<dbReference type="InterPro" id="IPR036271">
    <property type="entry name" value="Tet_transcr_reg_TetR-rel_C_sf"/>
</dbReference>
<dbReference type="Gene3D" id="1.10.10.60">
    <property type="entry name" value="Homeodomain-like"/>
    <property type="match status" value="1"/>
</dbReference>
<evidence type="ECO:0000313" key="7">
    <source>
        <dbReference type="EMBL" id="MCM6772683.1"/>
    </source>
</evidence>
<keyword evidence="1" id="KW-0805">Transcription regulation</keyword>
<dbReference type="PROSITE" id="PS50977">
    <property type="entry name" value="HTH_TETR_2"/>
    <property type="match status" value="1"/>
</dbReference>
<evidence type="ECO:0000256" key="2">
    <source>
        <dbReference type="ARBA" id="ARBA00023125"/>
    </source>
</evidence>